<evidence type="ECO:0008006" key="5">
    <source>
        <dbReference type="Google" id="ProtNLM"/>
    </source>
</evidence>
<feature type="signal peptide" evidence="2">
    <location>
        <begin position="1"/>
        <end position="24"/>
    </location>
</feature>
<keyword evidence="2" id="KW-0732">Signal</keyword>
<dbReference type="VEuPathDB" id="FungiDB:PHYBLDRAFT_70234"/>
<feature type="chain" id="PRO_5007889026" description="Transmembrane protein" evidence="2">
    <location>
        <begin position="25"/>
        <end position="117"/>
    </location>
</feature>
<evidence type="ECO:0000313" key="3">
    <source>
        <dbReference type="EMBL" id="OAD66778.1"/>
    </source>
</evidence>
<proteinExistence type="predicted"/>
<organism evidence="3 4">
    <name type="scientific">Phycomyces blakesleeanus (strain ATCC 8743b / DSM 1359 / FGSC 10004 / NBRC 33097 / NRRL 1555)</name>
    <dbReference type="NCBI Taxonomy" id="763407"/>
    <lineage>
        <taxon>Eukaryota</taxon>
        <taxon>Fungi</taxon>
        <taxon>Fungi incertae sedis</taxon>
        <taxon>Mucoromycota</taxon>
        <taxon>Mucoromycotina</taxon>
        <taxon>Mucoromycetes</taxon>
        <taxon>Mucorales</taxon>
        <taxon>Phycomycetaceae</taxon>
        <taxon>Phycomyces</taxon>
    </lineage>
</organism>
<gene>
    <name evidence="3" type="ORF">PHYBLDRAFT_70234</name>
</gene>
<dbReference type="RefSeq" id="XP_018284818.1">
    <property type="nucleotide sequence ID" value="XM_018442239.1"/>
</dbReference>
<dbReference type="GeneID" id="29003145"/>
<protein>
    <recommendedName>
        <fullName evidence="5">Transmembrane protein</fullName>
    </recommendedName>
</protein>
<accession>A0A167JVN1</accession>
<dbReference type="AlphaFoldDB" id="A0A167JVN1"/>
<feature type="region of interest" description="Disordered" evidence="1">
    <location>
        <begin position="53"/>
        <end position="75"/>
    </location>
</feature>
<evidence type="ECO:0000256" key="1">
    <source>
        <dbReference type="SAM" id="MobiDB-lite"/>
    </source>
</evidence>
<evidence type="ECO:0000313" key="4">
    <source>
        <dbReference type="Proteomes" id="UP000077315"/>
    </source>
</evidence>
<evidence type="ECO:0000256" key="2">
    <source>
        <dbReference type="SAM" id="SignalP"/>
    </source>
</evidence>
<name>A0A167JVN1_PHYB8</name>
<reference evidence="4" key="1">
    <citation type="submission" date="2015-06" db="EMBL/GenBank/DDBJ databases">
        <title>Expansion of signal transduction pathways in fungi by whole-genome duplication.</title>
        <authorList>
            <consortium name="DOE Joint Genome Institute"/>
            <person name="Corrochano L.M."/>
            <person name="Kuo A."/>
            <person name="Marcet-Houben M."/>
            <person name="Polaino S."/>
            <person name="Salamov A."/>
            <person name="Villalobos J.M."/>
            <person name="Alvarez M.I."/>
            <person name="Avalos J."/>
            <person name="Benito E.P."/>
            <person name="Benoit I."/>
            <person name="Burger G."/>
            <person name="Camino L.P."/>
            <person name="Canovas D."/>
            <person name="Cerda-Olmedo E."/>
            <person name="Cheng J.-F."/>
            <person name="Dominguez A."/>
            <person name="Elias M."/>
            <person name="Eslava A.P."/>
            <person name="Glaser F."/>
            <person name="Grimwood J."/>
            <person name="Gutierrez G."/>
            <person name="Heitman J."/>
            <person name="Henrissat B."/>
            <person name="Iturriaga E.A."/>
            <person name="Lang B.F."/>
            <person name="Lavin J.L."/>
            <person name="Lee S."/>
            <person name="Li W."/>
            <person name="Lindquist E."/>
            <person name="Lopez-Garcia S."/>
            <person name="Luque E.M."/>
            <person name="Marcos A.T."/>
            <person name="Martin J."/>
            <person name="McCluskey K."/>
            <person name="Medina H.R."/>
            <person name="Miralles-Duran A."/>
            <person name="Miyazaki A."/>
            <person name="Munoz-Torres E."/>
            <person name="Oguiza J.A."/>
            <person name="Ohm R."/>
            <person name="Olmedo M."/>
            <person name="Orejas M."/>
            <person name="Ortiz-Castellanos L."/>
            <person name="Pisabarro A.G."/>
            <person name="Rodriguez-Romero J."/>
            <person name="Ruiz-Herrera J."/>
            <person name="Ruiz-Vazquez R."/>
            <person name="Sanz C."/>
            <person name="Schackwitz W."/>
            <person name="Schmutz J."/>
            <person name="Shahriari M."/>
            <person name="Shelest E."/>
            <person name="Silva-Franco F."/>
            <person name="Soanes D."/>
            <person name="Syed K."/>
            <person name="Tagua V.G."/>
            <person name="Talbot N.J."/>
            <person name="Thon M."/>
            <person name="De vries R.P."/>
            <person name="Wiebenga A."/>
            <person name="Yadav J.S."/>
            <person name="Braun E.L."/>
            <person name="Baker S."/>
            <person name="Garre V."/>
            <person name="Horwitz B."/>
            <person name="Torres-Martinez S."/>
            <person name="Idnurm A."/>
            <person name="Herrera-Estrella A."/>
            <person name="Gabaldon T."/>
            <person name="Grigoriev I.V."/>
        </authorList>
    </citation>
    <scope>NUCLEOTIDE SEQUENCE [LARGE SCALE GENOMIC DNA]</scope>
    <source>
        <strain evidence="4">NRRL 1555(-)</strain>
    </source>
</reference>
<dbReference type="InParanoid" id="A0A167JVN1"/>
<keyword evidence="4" id="KW-1185">Reference proteome</keyword>
<dbReference type="Proteomes" id="UP000077315">
    <property type="component" value="Unassembled WGS sequence"/>
</dbReference>
<dbReference type="EMBL" id="KV441000">
    <property type="protein sequence ID" value="OAD66778.1"/>
    <property type="molecule type" value="Genomic_DNA"/>
</dbReference>
<sequence length="117" mass="13547">MTTVIVMLFPIWVGLPFTITKSKGQTHWGSRSIQVLRLTIFRFYGFIKIMSDSKRKTNPDRKRQKMETPGFEPGAFRMQSEYDTTTSHPHIYMDTSAVTIEFFVIEVFGIVYGLVSQ</sequence>